<dbReference type="Proteomes" id="UP000501690">
    <property type="component" value="Linkage Group LG5"/>
</dbReference>
<dbReference type="Proteomes" id="UP000501690">
    <property type="component" value="Linkage Group LG2"/>
</dbReference>
<evidence type="ECO:0000313" key="3">
    <source>
        <dbReference type="EMBL" id="QCD92497.1"/>
    </source>
</evidence>
<keyword evidence="4" id="KW-1185">Reference proteome</keyword>
<dbReference type="EMBL" id="CP039346">
    <property type="protein sequence ID" value="QCD82736.1"/>
    <property type="molecule type" value="Genomic_DNA"/>
</dbReference>
<feature type="compositionally biased region" description="Low complexity" evidence="1">
    <location>
        <begin position="56"/>
        <end position="69"/>
    </location>
</feature>
<evidence type="ECO:0000313" key="4">
    <source>
        <dbReference type="Proteomes" id="UP000501690"/>
    </source>
</evidence>
<name>A0A4D6LV29_VIGUN</name>
<sequence>MPIVSDTTAEVAAATSGDNGGDYGYALRVEDLRFAVGEPTTTLPEGGRQGGDWEWRGSGSSRNGQQQGREQGRQFRW</sequence>
<organism evidence="3 4">
    <name type="scientific">Vigna unguiculata</name>
    <name type="common">Cowpea</name>
    <dbReference type="NCBI Taxonomy" id="3917"/>
    <lineage>
        <taxon>Eukaryota</taxon>
        <taxon>Viridiplantae</taxon>
        <taxon>Streptophyta</taxon>
        <taxon>Embryophyta</taxon>
        <taxon>Tracheophyta</taxon>
        <taxon>Spermatophyta</taxon>
        <taxon>Magnoliopsida</taxon>
        <taxon>eudicotyledons</taxon>
        <taxon>Gunneridae</taxon>
        <taxon>Pentapetalae</taxon>
        <taxon>rosids</taxon>
        <taxon>fabids</taxon>
        <taxon>Fabales</taxon>
        <taxon>Fabaceae</taxon>
        <taxon>Papilionoideae</taxon>
        <taxon>50 kb inversion clade</taxon>
        <taxon>NPAAA clade</taxon>
        <taxon>indigoferoid/millettioid clade</taxon>
        <taxon>Phaseoleae</taxon>
        <taxon>Vigna</taxon>
    </lineage>
</organism>
<accession>A0A4D6LV29</accession>
<feature type="region of interest" description="Disordered" evidence="1">
    <location>
        <begin position="37"/>
        <end position="77"/>
    </location>
</feature>
<dbReference type="AlphaFoldDB" id="A0A4D6LV29"/>
<dbReference type="EMBL" id="CP039349">
    <property type="protein sequence ID" value="QCD92497.1"/>
    <property type="molecule type" value="Genomic_DNA"/>
</dbReference>
<evidence type="ECO:0000256" key="1">
    <source>
        <dbReference type="SAM" id="MobiDB-lite"/>
    </source>
</evidence>
<evidence type="ECO:0000313" key="2">
    <source>
        <dbReference type="EMBL" id="QCD82736.1"/>
    </source>
</evidence>
<gene>
    <name evidence="2" type="ORF">DEO72_LG2g3076</name>
    <name evidence="3" type="ORF">DEO72_LG5g562</name>
</gene>
<proteinExistence type="predicted"/>
<reference evidence="3 4" key="1">
    <citation type="submission" date="2019-04" db="EMBL/GenBank/DDBJ databases">
        <title>An improved genome assembly and genetic linkage map for asparagus bean, Vigna unguiculata ssp. sesquipedialis.</title>
        <authorList>
            <person name="Xia Q."/>
            <person name="Zhang R."/>
            <person name="Dong Y."/>
        </authorList>
    </citation>
    <scope>NUCLEOTIDE SEQUENCE [LARGE SCALE GENOMIC DNA]</scope>
    <source>
        <tissue evidence="3">Leaf</tissue>
    </source>
</reference>
<protein>
    <submittedName>
        <fullName evidence="3">Uncharacterized protein</fullName>
    </submittedName>
</protein>